<dbReference type="InterPro" id="IPR036388">
    <property type="entry name" value="WH-like_DNA-bd_sf"/>
</dbReference>
<dbReference type="InterPro" id="IPR000524">
    <property type="entry name" value="Tscrpt_reg_HTH_GntR"/>
</dbReference>
<dbReference type="SMART" id="SM00895">
    <property type="entry name" value="FCD"/>
    <property type="match status" value="1"/>
</dbReference>
<keyword evidence="1" id="KW-0805">Transcription regulation</keyword>
<evidence type="ECO:0000256" key="1">
    <source>
        <dbReference type="ARBA" id="ARBA00023015"/>
    </source>
</evidence>
<evidence type="ECO:0000256" key="3">
    <source>
        <dbReference type="ARBA" id="ARBA00023163"/>
    </source>
</evidence>
<dbReference type="SUPFAM" id="SSF46785">
    <property type="entry name" value="Winged helix' DNA-binding domain"/>
    <property type="match status" value="1"/>
</dbReference>
<protein>
    <submittedName>
        <fullName evidence="5">GntR family transcriptional regulator</fullName>
    </submittedName>
</protein>
<gene>
    <name evidence="5" type="ORF">LSG31_21315</name>
</gene>
<keyword evidence="6" id="KW-1185">Reference proteome</keyword>
<dbReference type="PANTHER" id="PTHR43537:SF24">
    <property type="entry name" value="GLUCONATE OPERON TRANSCRIPTIONAL REPRESSOR"/>
    <property type="match status" value="1"/>
</dbReference>
<dbReference type="SMART" id="SM00345">
    <property type="entry name" value="HTH_GNTR"/>
    <property type="match status" value="1"/>
</dbReference>
<keyword evidence="2" id="KW-0238">DNA-binding</keyword>
<evidence type="ECO:0000256" key="2">
    <source>
        <dbReference type="ARBA" id="ARBA00023125"/>
    </source>
</evidence>
<dbReference type="Gene3D" id="1.10.10.10">
    <property type="entry name" value="Winged helix-like DNA-binding domain superfamily/Winged helix DNA-binding domain"/>
    <property type="match status" value="1"/>
</dbReference>
<sequence length="222" mass="25365">MNDQNQWDKDELSPIRDKVYQYIKQAIIDGELKAGERIVERDLSEKLNISRTPIREALFRLESQGFVKTLPRKGVIVSQMSPGEIIEIFTILSVLEGLAVKLAAQRINEGHGSRLDLLISEINQVVSGDNQAEDNEQFHIYIIDTIIKEAGSPKLYEMISSLYDYIRAFANVSHELPGRRQQVLKEHLEIAKAVRNGEIELAESLMKVHIENSKKSYLETYK</sequence>
<dbReference type="Proteomes" id="UP000830167">
    <property type="component" value="Chromosome"/>
</dbReference>
<dbReference type="InterPro" id="IPR008920">
    <property type="entry name" value="TF_FadR/GntR_C"/>
</dbReference>
<dbReference type="RefSeq" id="WP_347437059.1">
    <property type="nucleotide sequence ID" value="NZ_CP089291.1"/>
</dbReference>
<dbReference type="PRINTS" id="PR00035">
    <property type="entry name" value="HTHGNTR"/>
</dbReference>
<dbReference type="Pfam" id="PF00392">
    <property type="entry name" value="GntR"/>
    <property type="match status" value="1"/>
</dbReference>
<evidence type="ECO:0000259" key="4">
    <source>
        <dbReference type="PROSITE" id="PS50949"/>
    </source>
</evidence>
<dbReference type="CDD" id="cd07377">
    <property type="entry name" value="WHTH_GntR"/>
    <property type="match status" value="1"/>
</dbReference>
<dbReference type="PROSITE" id="PS50949">
    <property type="entry name" value="HTH_GNTR"/>
    <property type="match status" value="1"/>
</dbReference>
<organism evidence="5 6">
    <name type="scientific">Fodinisporobacter ferrooxydans</name>
    <dbReference type="NCBI Taxonomy" id="2901836"/>
    <lineage>
        <taxon>Bacteria</taxon>
        <taxon>Bacillati</taxon>
        <taxon>Bacillota</taxon>
        <taxon>Bacilli</taxon>
        <taxon>Bacillales</taxon>
        <taxon>Alicyclobacillaceae</taxon>
        <taxon>Fodinisporobacter</taxon>
    </lineage>
</organism>
<dbReference type="SUPFAM" id="SSF48008">
    <property type="entry name" value="GntR ligand-binding domain-like"/>
    <property type="match status" value="1"/>
</dbReference>
<dbReference type="EMBL" id="CP089291">
    <property type="protein sequence ID" value="UOF90365.1"/>
    <property type="molecule type" value="Genomic_DNA"/>
</dbReference>
<accession>A0ABY4CIU0</accession>
<dbReference type="InterPro" id="IPR011711">
    <property type="entry name" value="GntR_C"/>
</dbReference>
<feature type="domain" description="HTH gntR-type" evidence="4">
    <location>
        <begin position="13"/>
        <end position="80"/>
    </location>
</feature>
<name>A0ABY4CIU0_9BACL</name>
<dbReference type="InterPro" id="IPR036390">
    <property type="entry name" value="WH_DNA-bd_sf"/>
</dbReference>
<keyword evidence="3" id="KW-0804">Transcription</keyword>
<evidence type="ECO:0000313" key="6">
    <source>
        <dbReference type="Proteomes" id="UP000830167"/>
    </source>
</evidence>
<proteinExistence type="predicted"/>
<dbReference type="Gene3D" id="1.20.120.530">
    <property type="entry name" value="GntR ligand-binding domain-like"/>
    <property type="match status" value="1"/>
</dbReference>
<dbReference type="PANTHER" id="PTHR43537">
    <property type="entry name" value="TRANSCRIPTIONAL REGULATOR, GNTR FAMILY"/>
    <property type="match status" value="1"/>
</dbReference>
<reference evidence="5" key="1">
    <citation type="submission" date="2021-12" db="EMBL/GenBank/DDBJ databases">
        <title>Alicyclobacillaceae gen. nov., sp. nov., isolated from chalcocite enrichment system.</title>
        <authorList>
            <person name="Jiang Z."/>
        </authorList>
    </citation>
    <scope>NUCLEOTIDE SEQUENCE</scope>
    <source>
        <strain evidence="5">MYW30-H2</strain>
    </source>
</reference>
<evidence type="ECO:0000313" key="5">
    <source>
        <dbReference type="EMBL" id="UOF90365.1"/>
    </source>
</evidence>
<dbReference type="Pfam" id="PF07729">
    <property type="entry name" value="FCD"/>
    <property type="match status" value="1"/>
</dbReference>